<name>A0ABR8CSP9_9NOST</name>
<evidence type="ECO:0000313" key="1">
    <source>
        <dbReference type="EMBL" id="MBD2346232.1"/>
    </source>
</evidence>
<accession>A0ABR8CSP9</accession>
<dbReference type="EMBL" id="JACJRF010000039">
    <property type="protein sequence ID" value="MBD2346232.1"/>
    <property type="molecule type" value="Genomic_DNA"/>
</dbReference>
<proteinExistence type="predicted"/>
<gene>
    <name evidence="1" type="ORF">H6G18_19080</name>
</gene>
<protein>
    <submittedName>
        <fullName evidence="1">Uncharacterized protein</fullName>
    </submittedName>
</protein>
<comment type="caution">
    <text evidence="1">The sequence shown here is derived from an EMBL/GenBank/DDBJ whole genome shotgun (WGS) entry which is preliminary data.</text>
</comment>
<organism evidence="1 2">
    <name type="scientific">Anabaena subtropica FACHB-260</name>
    <dbReference type="NCBI Taxonomy" id="2692884"/>
    <lineage>
        <taxon>Bacteria</taxon>
        <taxon>Bacillati</taxon>
        <taxon>Cyanobacteriota</taxon>
        <taxon>Cyanophyceae</taxon>
        <taxon>Nostocales</taxon>
        <taxon>Nostocaceae</taxon>
        <taxon>Anabaena</taxon>
    </lineage>
</organism>
<reference evidence="1 2" key="1">
    <citation type="journal article" date="2020" name="ISME J.">
        <title>Comparative genomics reveals insights into cyanobacterial evolution and habitat adaptation.</title>
        <authorList>
            <person name="Chen M.Y."/>
            <person name="Teng W.K."/>
            <person name="Zhao L."/>
            <person name="Hu C.X."/>
            <person name="Zhou Y.K."/>
            <person name="Han B.P."/>
            <person name="Song L.R."/>
            <person name="Shu W.S."/>
        </authorList>
    </citation>
    <scope>NUCLEOTIDE SEQUENCE [LARGE SCALE GENOMIC DNA]</scope>
    <source>
        <strain evidence="1 2">FACHB-260</strain>
    </source>
</reference>
<sequence>MGLSYISDKLERSPTVSCNKPYGFFSTKKAKQYTSPEKLVVQPWRGQHQVYAVFKIPKGYQHEYLFRLKLPGEATRCGGLVPIEKSVSTDISNNQEYYLVQGYLNTRIALNLIAKGKINDLKQAENWQLGYVKQ</sequence>
<evidence type="ECO:0000313" key="2">
    <source>
        <dbReference type="Proteomes" id="UP000607281"/>
    </source>
</evidence>
<dbReference type="Proteomes" id="UP000607281">
    <property type="component" value="Unassembled WGS sequence"/>
</dbReference>
<keyword evidence="2" id="KW-1185">Reference proteome</keyword>